<evidence type="ECO:0000313" key="4">
    <source>
        <dbReference type="Proteomes" id="UP001459277"/>
    </source>
</evidence>
<accession>A0AAW2BQA6</accession>
<dbReference type="Pfam" id="PF14365">
    <property type="entry name" value="Neprosin_AP"/>
    <property type="match status" value="1"/>
</dbReference>
<name>A0AAW2BQA6_9ROSI</name>
<evidence type="ECO:0000313" key="3">
    <source>
        <dbReference type="EMBL" id="KAK9987833.1"/>
    </source>
</evidence>
<evidence type="ECO:0000259" key="2">
    <source>
        <dbReference type="PROSITE" id="PS52045"/>
    </source>
</evidence>
<dbReference type="Gene3D" id="3.90.1320.10">
    <property type="entry name" value="Outer-capsid protein sigma 3, large lobe"/>
    <property type="match status" value="1"/>
</dbReference>
<gene>
    <name evidence="3" type="ORF">SO802_028072</name>
</gene>
<proteinExistence type="predicted"/>
<dbReference type="AlphaFoldDB" id="A0AAW2BQA6"/>
<dbReference type="InterPro" id="IPR004314">
    <property type="entry name" value="Neprosin"/>
</dbReference>
<dbReference type="InterPro" id="IPR025521">
    <property type="entry name" value="Neprosin_propep"/>
</dbReference>
<feature type="region of interest" description="Disordered" evidence="1">
    <location>
        <begin position="1"/>
        <end position="21"/>
    </location>
</feature>
<dbReference type="Proteomes" id="UP001459277">
    <property type="component" value="Unassembled WGS sequence"/>
</dbReference>
<evidence type="ECO:0000256" key="1">
    <source>
        <dbReference type="SAM" id="MobiDB-lite"/>
    </source>
</evidence>
<dbReference type="InterPro" id="IPR053168">
    <property type="entry name" value="Glutamic_endopeptidase"/>
</dbReference>
<comment type="caution">
    <text evidence="3">The sequence shown here is derived from an EMBL/GenBank/DDBJ whole genome shotgun (WGS) entry which is preliminary data.</text>
</comment>
<dbReference type="EMBL" id="JAZDWU010000010">
    <property type="protein sequence ID" value="KAK9987833.1"/>
    <property type="molecule type" value="Genomic_DNA"/>
</dbReference>
<dbReference type="PROSITE" id="PS52045">
    <property type="entry name" value="NEPROSIN_PEP_CD"/>
    <property type="match status" value="1"/>
</dbReference>
<sequence length="381" mass="43437">MRSISEENDSELEREVQRLNKTPKKTFQLENGQIIDCIDIDKQPSLDHPSLKNHVVQRKPLSYPKEIKKLFAKEKPLPKASRRKSCPHGTVPIKRTTKDDLLMARKFSNDFRKTQSNADATAPPTNHVNKHHLCVVNAYTKYTQTYHGVSGYFSMYNISVTKDQASATNVWVTNNIYQEVVYMAAGSMVSPSFNNDSNHHLFVYWTTQIKGFREGCFNTYCPGFVQIDTKYHPGSFLTTGNNYGVNIYPLDEIPIMIFQEELSGHWWVMLSNQLKFVGYWPKDLVDIDGASNVGWGAFTYPGTTGVSPPMGSGYKPDHVYNHAAYFRDMKYLKKELEPQIPADTELETYLDPCYAIDDLHYSGSQYWGYDFFFGGPGGSCN</sequence>
<dbReference type="PANTHER" id="PTHR31589">
    <property type="entry name" value="PROTEIN, PUTATIVE (DUF239)-RELATED-RELATED"/>
    <property type="match status" value="1"/>
</dbReference>
<feature type="domain" description="Neprosin PEP catalytic" evidence="2">
    <location>
        <begin position="127"/>
        <end position="381"/>
    </location>
</feature>
<protein>
    <recommendedName>
        <fullName evidence="2">Neprosin PEP catalytic domain-containing protein</fullName>
    </recommendedName>
</protein>
<dbReference type="PANTHER" id="PTHR31589:SF232">
    <property type="entry name" value="NEPROSIN DOMAIN-CONTAINING PROTEIN"/>
    <property type="match status" value="1"/>
</dbReference>
<reference evidence="3 4" key="1">
    <citation type="submission" date="2024-01" db="EMBL/GenBank/DDBJ databases">
        <title>A telomere-to-telomere, gap-free genome of sweet tea (Lithocarpus litseifolius).</title>
        <authorList>
            <person name="Zhou J."/>
        </authorList>
    </citation>
    <scope>NUCLEOTIDE SEQUENCE [LARGE SCALE GENOMIC DNA]</scope>
    <source>
        <strain evidence="3">Zhou-2022a</strain>
        <tissue evidence="3">Leaf</tissue>
    </source>
</reference>
<feature type="compositionally biased region" description="Acidic residues" evidence="1">
    <location>
        <begin position="1"/>
        <end position="10"/>
    </location>
</feature>
<keyword evidence="4" id="KW-1185">Reference proteome</keyword>
<dbReference type="Pfam" id="PF03080">
    <property type="entry name" value="Neprosin"/>
    <property type="match status" value="1"/>
</dbReference>
<organism evidence="3 4">
    <name type="scientific">Lithocarpus litseifolius</name>
    <dbReference type="NCBI Taxonomy" id="425828"/>
    <lineage>
        <taxon>Eukaryota</taxon>
        <taxon>Viridiplantae</taxon>
        <taxon>Streptophyta</taxon>
        <taxon>Embryophyta</taxon>
        <taxon>Tracheophyta</taxon>
        <taxon>Spermatophyta</taxon>
        <taxon>Magnoliopsida</taxon>
        <taxon>eudicotyledons</taxon>
        <taxon>Gunneridae</taxon>
        <taxon>Pentapetalae</taxon>
        <taxon>rosids</taxon>
        <taxon>fabids</taxon>
        <taxon>Fagales</taxon>
        <taxon>Fagaceae</taxon>
        <taxon>Lithocarpus</taxon>
    </lineage>
</organism>